<feature type="region of interest" description="Disordered" evidence="2">
    <location>
        <begin position="802"/>
        <end position="863"/>
    </location>
</feature>
<comment type="caution">
    <text evidence="4">The sequence shown here is derived from an EMBL/GenBank/DDBJ whole genome shotgun (WGS) entry which is preliminary data.</text>
</comment>
<dbReference type="Pfam" id="PF01480">
    <property type="entry name" value="PWI"/>
    <property type="match status" value="1"/>
</dbReference>
<feature type="region of interest" description="Disordered" evidence="2">
    <location>
        <begin position="369"/>
        <end position="442"/>
    </location>
</feature>
<dbReference type="SMART" id="SM00311">
    <property type="entry name" value="PWI"/>
    <property type="match status" value="1"/>
</dbReference>
<dbReference type="Gene3D" id="1.20.1390.10">
    <property type="entry name" value="PWI domain"/>
    <property type="match status" value="1"/>
</dbReference>
<dbReference type="PANTHER" id="PTHR23148:SF0">
    <property type="entry name" value="SERINE_ARGININE REPETITIVE MATRIX PROTEIN 1"/>
    <property type="match status" value="1"/>
</dbReference>
<feature type="region of interest" description="Disordered" evidence="2">
    <location>
        <begin position="878"/>
        <end position="899"/>
    </location>
</feature>
<dbReference type="InterPro" id="IPR002483">
    <property type="entry name" value="PWI_dom"/>
</dbReference>
<dbReference type="PANTHER" id="PTHR23148">
    <property type="entry name" value="SERINE/ARGININE REGULATED NUCLEAR MATRIX PROTEIN"/>
    <property type="match status" value="1"/>
</dbReference>
<feature type="compositionally biased region" description="Acidic residues" evidence="2">
    <location>
        <begin position="253"/>
        <end position="264"/>
    </location>
</feature>
<evidence type="ECO:0000259" key="3">
    <source>
        <dbReference type="PROSITE" id="PS51025"/>
    </source>
</evidence>
<feature type="compositionally biased region" description="Basic and acidic residues" evidence="2">
    <location>
        <begin position="425"/>
        <end position="434"/>
    </location>
</feature>
<protein>
    <recommendedName>
        <fullName evidence="3">PWI domain-containing protein</fullName>
    </recommendedName>
</protein>
<feature type="compositionally biased region" description="Basic and acidic residues" evidence="2">
    <location>
        <begin position="496"/>
        <end position="515"/>
    </location>
</feature>
<dbReference type="EMBL" id="JBBWRZ010000011">
    <property type="protein sequence ID" value="KAK8225992.1"/>
    <property type="molecule type" value="Genomic_DNA"/>
</dbReference>
<feature type="compositionally biased region" description="Pro residues" evidence="2">
    <location>
        <begin position="571"/>
        <end position="588"/>
    </location>
</feature>
<sequence length="935" mass="103963">MSSSPPAPKRRFMPEPVETTTKSSRRFAPEPVETTQKSSRKFAPEPVETTAKSTRKFAVQPVETTAKSSRRFAPEPVETTARSSRDQPAAEPPTKKKFAPQPVETTTRSNRNNRVANGTSSSHVASAGSSSSAAGAQATPQIDVDSPQAESRPRRKFAPQLIETAKRSRKAGDVGPTINEADRTEATPDDGGVRTPTRRPRPCPLPIPPVNSPNICVPPVPNPLDARRLGIPMSRSDSLSSSRSHSFRVPDLDTIESSESDGEDTPSLSMSPSSSSDLSTAFNHATRLRESVDERFSGFLLEIAAKAAEKQMREQAMAAFANDDHHEPVDHFITNEPDELEDEEKEDGQRRESFTKVNWELVAMQKHMEEKNEKKQKEPTKTAADPVKTGPWGEPIFGQPATKSPWESAKSPWGDPAANLFSQRGRQEDREMHGMQKGARPPMLGYDIVFPRCPSPEPAKFDVTQGSEALRNSMCYLTGHKQPSEPHTGLWRGACEKKEIKEPPKPKQSRKESQTRKAPSKGSSSFLWPGPESRPPSRGGLWNGFCLDTGPRPDEQTGMLTPRIEVDNPFDSPPPTPARAPPTPPPSNPDMQSHMQSIDAKLTAQQTIEEEFSDAFVTQVYNYLSLGYPSIGRNYDDELSKISRIPVEELRQDDDLAKARGYIRLGEDNNAKDAGITEETCMRWRALRVYIYEWAKQQPRMVPADRALGGFGVSARRGSWACWIAAQIQKILNNEDDIVIDFIYNIFDAGPTLDIKMLQIQLQGFLDKDAPAFCKELWGLLLDAQTSSHGIPKAIVDAKKQELKQEKVDTERAAEEERQRRENERRRQDDLDDIRQRERSDRGRMRGRGGRGGSSYSYRPGRQTHTFQLVEDVTIEEDHVRLRPSRRPGRSPAPARRRDAAAVGQTLAPAPVPQLLRGGTPRVVTTEIGSARGVL</sequence>
<feature type="compositionally biased region" description="Low complexity" evidence="2">
    <location>
        <begin position="265"/>
        <end position="280"/>
    </location>
</feature>
<proteinExistence type="predicted"/>
<dbReference type="Proteomes" id="UP001492380">
    <property type="component" value="Unassembled WGS sequence"/>
</dbReference>
<organism evidence="4 5">
    <name type="scientific">Phyllosticta capitalensis</name>
    <dbReference type="NCBI Taxonomy" id="121624"/>
    <lineage>
        <taxon>Eukaryota</taxon>
        <taxon>Fungi</taxon>
        <taxon>Dikarya</taxon>
        <taxon>Ascomycota</taxon>
        <taxon>Pezizomycotina</taxon>
        <taxon>Dothideomycetes</taxon>
        <taxon>Dothideomycetes incertae sedis</taxon>
        <taxon>Botryosphaeriales</taxon>
        <taxon>Phyllostictaceae</taxon>
        <taxon>Phyllosticta</taxon>
    </lineage>
</organism>
<evidence type="ECO:0000256" key="2">
    <source>
        <dbReference type="SAM" id="MobiDB-lite"/>
    </source>
</evidence>
<gene>
    <name evidence="4" type="ORF">HDK90DRAFT_514436</name>
</gene>
<keyword evidence="1" id="KW-0507">mRNA processing</keyword>
<feature type="compositionally biased region" description="Polar residues" evidence="2">
    <location>
        <begin position="103"/>
        <end position="119"/>
    </location>
</feature>
<feature type="domain" description="PWI" evidence="3">
    <location>
        <begin position="719"/>
        <end position="798"/>
    </location>
</feature>
<dbReference type="InterPro" id="IPR036483">
    <property type="entry name" value="PWI_dom_sf"/>
</dbReference>
<accession>A0ABR1YCU7</accession>
<feature type="compositionally biased region" description="Basic and acidic residues" evidence="2">
    <location>
        <begin position="369"/>
        <end position="380"/>
    </location>
</feature>
<feature type="compositionally biased region" description="Pro residues" evidence="2">
    <location>
        <begin position="202"/>
        <end position="222"/>
    </location>
</feature>
<feature type="compositionally biased region" description="Basic and acidic residues" evidence="2">
    <location>
        <begin position="802"/>
        <end position="844"/>
    </location>
</feature>
<feature type="compositionally biased region" description="Low complexity" evidence="2">
    <location>
        <begin position="234"/>
        <end position="244"/>
    </location>
</feature>
<feature type="compositionally biased region" description="Acidic residues" evidence="2">
    <location>
        <begin position="336"/>
        <end position="346"/>
    </location>
</feature>
<dbReference type="InterPro" id="IPR052225">
    <property type="entry name" value="Ser/Arg_repetitive_matrix"/>
</dbReference>
<keyword evidence="5" id="KW-1185">Reference proteome</keyword>
<feature type="region of interest" description="Disordered" evidence="2">
    <location>
        <begin position="321"/>
        <end position="356"/>
    </location>
</feature>
<dbReference type="SUPFAM" id="SSF101233">
    <property type="entry name" value="PWI domain"/>
    <property type="match status" value="1"/>
</dbReference>
<name>A0ABR1YCU7_9PEZI</name>
<reference evidence="4 5" key="1">
    <citation type="submission" date="2024-04" db="EMBL/GenBank/DDBJ databases">
        <title>Phyllosticta paracitricarpa is synonymous to the EU quarantine fungus P. citricarpa based on phylogenomic analyses.</title>
        <authorList>
            <consortium name="Lawrence Berkeley National Laboratory"/>
            <person name="Van Ingen-Buijs V.A."/>
            <person name="Van Westerhoven A.C."/>
            <person name="Haridas S."/>
            <person name="Skiadas P."/>
            <person name="Martin F."/>
            <person name="Groenewald J.Z."/>
            <person name="Crous P.W."/>
            <person name="Seidl M.F."/>
        </authorList>
    </citation>
    <scope>NUCLEOTIDE SEQUENCE [LARGE SCALE GENOMIC DNA]</scope>
    <source>
        <strain evidence="4 5">CBS 123374</strain>
    </source>
</reference>
<feature type="compositionally biased region" description="Low complexity" evidence="2">
    <location>
        <begin position="120"/>
        <end position="138"/>
    </location>
</feature>
<evidence type="ECO:0000256" key="1">
    <source>
        <dbReference type="ARBA" id="ARBA00022664"/>
    </source>
</evidence>
<evidence type="ECO:0000313" key="5">
    <source>
        <dbReference type="Proteomes" id="UP001492380"/>
    </source>
</evidence>
<feature type="region of interest" description="Disordered" evidence="2">
    <location>
        <begin position="496"/>
        <end position="594"/>
    </location>
</feature>
<feature type="region of interest" description="Disordered" evidence="2">
    <location>
        <begin position="1"/>
        <end position="282"/>
    </location>
</feature>
<dbReference type="PROSITE" id="PS51025">
    <property type="entry name" value="PWI"/>
    <property type="match status" value="1"/>
</dbReference>
<evidence type="ECO:0000313" key="4">
    <source>
        <dbReference type="EMBL" id="KAK8225992.1"/>
    </source>
</evidence>